<sequence length="64" mass="7440">MKYLVYPISQLSTFRLVIGIKIRQNENEQSILALLIGRISIIIEEIDLIINFISKGQQVYLFND</sequence>
<organism evidence="1 2">
    <name type="scientific">Paramecium sonneborni</name>
    <dbReference type="NCBI Taxonomy" id="65129"/>
    <lineage>
        <taxon>Eukaryota</taxon>
        <taxon>Sar</taxon>
        <taxon>Alveolata</taxon>
        <taxon>Ciliophora</taxon>
        <taxon>Intramacronucleata</taxon>
        <taxon>Oligohymenophorea</taxon>
        <taxon>Peniculida</taxon>
        <taxon>Parameciidae</taxon>
        <taxon>Paramecium</taxon>
    </lineage>
</organism>
<dbReference type="Proteomes" id="UP000692954">
    <property type="component" value="Unassembled WGS sequence"/>
</dbReference>
<gene>
    <name evidence="1" type="ORF">PSON_ATCC_30995.1.T1110140</name>
</gene>
<dbReference type="AlphaFoldDB" id="A0A8S1QME2"/>
<name>A0A8S1QME2_9CILI</name>
<keyword evidence="2" id="KW-1185">Reference proteome</keyword>
<protein>
    <submittedName>
        <fullName evidence="1">Uncharacterized protein</fullName>
    </submittedName>
</protein>
<comment type="caution">
    <text evidence="1">The sequence shown here is derived from an EMBL/GenBank/DDBJ whole genome shotgun (WGS) entry which is preliminary data.</text>
</comment>
<accession>A0A8S1QME2</accession>
<evidence type="ECO:0000313" key="1">
    <source>
        <dbReference type="EMBL" id="CAD8116626.1"/>
    </source>
</evidence>
<reference evidence="1" key="1">
    <citation type="submission" date="2021-01" db="EMBL/GenBank/DDBJ databases">
        <authorList>
            <consortium name="Genoscope - CEA"/>
            <person name="William W."/>
        </authorList>
    </citation>
    <scope>NUCLEOTIDE SEQUENCE</scope>
</reference>
<dbReference type="EMBL" id="CAJJDN010000111">
    <property type="protein sequence ID" value="CAD8116626.1"/>
    <property type="molecule type" value="Genomic_DNA"/>
</dbReference>
<evidence type="ECO:0000313" key="2">
    <source>
        <dbReference type="Proteomes" id="UP000692954"/>
    </source>
</evidence>
<proteinExistence type="predicted"/>